<dbReference type="AlphaFoldDB" id="A0A1G5P2D9"/>
<keyword evidence="2" id="KW-0413">Isomerase</keyword>
<dbReference type="Proteomes" id="UP000199347">
    <property type="component" value="Unassembled WGS sequence"/>
</dbReference>
<accession>A0A1G5P2D9</accession>
<dbReference type="EMBL" id="FMVW01000008">
    <property type="protein sequence ID" value="SCZ43261.1"/>
    <property type="molecule type" value="Genomic_DNA"/>
</dbReference>
<name>A0A1G5P2D9_AFIMA</name>
<evidence type="ECO:0000313" key="3">
    <source>
        <dbReference type="EMBL" id="SCZ43261.1"/>
    </source>
</evidence>
<dbReference type="Pfam" id="PF04303">
    <property type="entry name" value="PrpF"/>
    <property type="match status" value="1"/>
</dbReference>
<evidence type="ECO:0000313" key="4">
    <source>
        <dbReference type="Proteomes" id="UP000199347"/>
    </source>
</evidence>
<reference evidence="3 4" key="1">
    <citation type="submission" date="2016-10" db="EMBL/GenBank/DDBJ databases">
        <authorList>
            <person name="de Groot N.N."/>
        </authorList>
    </citation>
    <scope>NUCLEOTIDE SEQUENCE [LARGE SCALE GENOMIC DNA]</scope>
    <source>
        <strain evidence="3 4">DSM 2698</strain>
    </source>
</reference>
<sequence>MTQQRIPAVFMRGGTSKAIMLKEQDLPQDRALWPSLFRKMLGSPDPNGRQLDGLGGGISSLSKICVIGPSSRTDADVDYTFAQVSVKTDEVDFSGNCGNMSSAVGPFAADEKMVSAPRDGEATVSIHNTNTGKIIRSVFRMAGGEAAVEGDAVLPGVAGSGAPVRLEFLHPAGTRGNGLLPAGKALTRLTKRDGRVVEASLIDAAIPTCFLPAMALGIDPTIMPDALDAAGDGLEEIEHLRRQASVAMGIASNVDEAAKTIAIPKIGFVAAPAAFADLSGSALAPGDFDILVRMISAGQPHRAVPITCSLALASAAAVEGSVVRSLLEPETDVSRLRLGTPSGIVTVGVKVNGDNAGAPVIEAAHVLRTQRRLMEGAVCIPNPS</sequence>
<evidence type="ECO:0000256" key="1">
    <source>
        <dbReference type="ARBA" id="ARBA00007673"/>
    </source>
</evidence>
<dbReference type="OrthoDB" id="9779763at2"/>
<gene>
    <name evidence="3" type="ORF">SAMN03080610_03017</name>
</gene>
<keyword evidence="4" id="KW-1185">Reference proteome</keyword>
<dbReference type="PANTHER" id="PTHR43709">
    <property type="entry name" value="ACONITATE ISOMERASE-RELATED"/>
    <property type="match status" value="1"/>
</dbReference>
<dbReference type="GO" id="GO:0016853">
    <property type="term" value="F:isomerase activity"/>
    <property type="evidence" value="ECO:0007669"/>
    <property type="project" value="UniProtKB-KW"/>
</dbReference>
<dbReference type="InterPro" id="IPR007400">
    <property type="entry name" value="PrpF-like"/>
</dbReference>
<dbReference type="Gene3D" id="3.10.310.10">
    <property type="entry name" value="Diaminopimelate Epimerase, Chain A, domain 1"/>
    <property type="match status" value="2"/>
</dbReference>
<evidence type="ECO:0000256" key="2">
    <source>
        <dbReference type="ARBA" id="ARBA00023235"/>
    </source>
</evidence>
<dbReference type="PANTHER" id="PTHR43709:SF2">
    <property type="entry name" value="DUF453 DOMAIN PROTEIN (AFU_ORTHOLOGUE AFUA_6G00360)"/>
    <property type="match status" value="1"/>
</dbReference>
<dbReference type="RefSeq" id="WP_092815056.1">
    <property type="nucleotide sequence ID" value="NZ_FMVW01000008.1"/>
</dbReference>
<dbReference type="SUPFAM" id="SSF54506">
    <property type="entry name" value="Diaminopimelate epimerase-like"/>
    <property type="match status" value="2"/>
</dbReference>
<dbReference type="STRING" id="1120955.SAMN03080610_03017"/>
<protein>
    <recommendedName>
        <fullName evidence="5">PrpF family protein</fullName>
    </recommendedName>
</protein>
<comment type="similarity">
    <text evidence="1">Belongs to the PrpF family.</text>
</comment>
<organism evidence="3 4">
    <name type="scientific">Afifella marina DSM 2698</name>
    <dbReference type="NCBI Taxonomy" id="1120955"/>
    <lineage>
        <taxon>Bacteria</taxon>
        <taxon>Pseudomonadati</taxon>
        <taxon>Pseudomonadota</taxon>
        <taxon>Alphaproteobacteria</taxon>
        <taxon>Hyphomicrobiales</taxon>
        <taxon>Afifellaceae</taxon>
        <taxon>Afifella</taxon>
    </lineage>
</organism>
<evidence type="ECO:0008006" key="5">
    <source>
        <dbReference type="Google" id="ProtNLM"/>
    </source>
</evidence>
<proteinExistence type="inferred from homology"/>